<dbReference type="SUPFAM" id="SSF50891">
    <property type="entry name" value="Cyclophilin-like"/>
    <property type="match status" value="1"/>
</dbReference>
<dbReference type="PANTHER" id="PTHR43246">
    <property type="entry name" value="PEPTIDYL-PROLYL CIS-TRANS ISOMERASE CYP38, CHLOROPLASTIC"/>
    <property type="match status" value="1"/>
</dbReference>
<dbReference type="PRINTS" id="PR00153">
    <property type="entry name" value="CSAPPISMRASE"/>
</dbReference>
<dbReference type="Pfam" id="PF00160">
    <property type="entry name" value="Pro_isomerase"/>
    <property type="match status" value="1"/>
</dbReference>
<dbReference type="Gene3D" id="2.40.100.10">
    <property type="entry name" value="Cyclophilin-like"/>
    <property type="match status" value="1"/>
</dbReference>
<evidence type="ECO:0000313" key="6">
    <source>
        <dbReference type="EMBL" id="PJI31180.1"/>
    </source>
</evidence>
<evidence type="ECO:0000256" key="3">
    <source>
        <dbReference type="ARBA" id="ARBA00023235"/>
    </source>
</evidence>
<dbReference type="CDD" id="cd01920">
    <property type="entry name" value="cyclophilin_EcCYP_like"/>
    <property type="match status" value="1"/>
</dbReference>
<feature type="chain" id="PRO_5013988081" description="Peptidyl-prolyl cis-trans isomerase" evidence="4">
    <location>
        <begin position="21"/>
        <end position="190"/>
    </location>
</feature>
<evidence type="ECO:0000256" key="1">
    <source>
        <dbReference type="ARBA" id="ARBA00007365"/>
    </source>
</evidence>
<dbReference type="PROSITE" id="PS00170">
    <property type="entry name" value="CSA_PPIASE_1"/>
    <property type="match status" value="1"/>
</dbReference>
<reference evidence="6 7" key="1">
    <citation type="submission" date="2017-11" db="EMBL/GenBank/DDBJ databases">
        <authorList>
            <person name="Han C.G."/>
        </authorList>
    </citation>
    <scope>NUCLEOTIDE SEQUENCE [LARGE SCALE GENOMIC DNA]</scope>
    <source>
        <strain evidence="6 7">ANC 5347</strain>
    </source>
</reference>
<gene>
    <name evidence="6" type="ORF">CU320_15500</name>
</gene>
<name>A0A2H9UHM8_9GAMM</name>
<dbReference type="GO" id="GO:0006457">
    <property type="term" value="P:protein folding"/>
    <property type="evidence" value="ECO:0007669"/>
    <property type="project" value="InterPro"/>
</dbReference>
<accession>A0A2H9UHM8</accession>
<dbReference type="Proteomes" id="UP000242351">
    <property type="component" value="Unassembled WGS sequence"/>
</dbReference>
<evidence type="ECO:0000256" key="2">
    <source>
        <dbReference type="ARBA" id="ARBA00023110"/>
    </source>
</evidence>
<protein>
    <recommendedName>
        <fullName evidence="4">Peptidyl-prolyl cis-trans isomerase</fullName>
        <shortName evidence="4">PPIase</shortName>
        <ecNumber evidence="4">5.2.1.8</ecNumber>
    </recommendedName>
</protein>
<comment type="function">
    <text evidence="4">PPIases accelerate the folding of proteins. It catalyzes the cis-trans isomerization of proline imidic peptide bonds in oligopeptides.</text>
</comment>
<reference evidence="6 7" key="2">
    <citation type="submission" date="2017-12" db="EMBL/GenBank/DDBJ databases">
        <title>Revising the taxonomy of the Acinetobacter lwoffii group: the description of Acinetobacter pseudolwoffii sp. nov. and emended description of Acinetobacter lwoffii.</title>
        <authorList>
            <person name="Nemec A."/>
        </authorList>
    </citation>
    <scope>NUCLEOTIDE SEQUENCE [LARGE SCALE GENOMIC DNA]</scope>
    <source>
        <strain evidence="6 7">ANC 5347</strain>
    </source>
</reference>
<proteinExistence type="inferred from homology"/>
<dbReference type="EMBL" id="PGOZ01000044">
    <property type="protein sequence ID" value="PJI31180.1"/>
    <property type="molecule type" value="Genomic_DNA"/>
</dbReference>
<dbReference type="InterPro" id="IPR002130">
    <property type="entry name" value="Cyclophilin-type_PPIase_dom"/>
</dbReference>
<dbReference type="AlphaFoldDB" id="A0A2H9UHM8"/>
<evidence type="ECO:0000313" key="7">
    <source>
        <dbReference type="Proteomes" id="UP000242351"/>
    </source>
</evidence>
<feature type="domain" description="PPIase cyclophilin-type" evidence="5">
    <location>
        <begin position="32"/>
        <end position="183"/>
    </location>
</feature>
<dbReference type="RefSeq" id="WP_100358287.1">
    <property type="nucleotide sequence ID" value="NZ_PGOZ01000044.1"/>
</dbReference>
<organism evidence="6 7">
    <name type="scientific">Acinetobacter pseudolwoffii</name>
    <dbReference type="NCBI Taxonomy" id="2053287"/>
    <lineage>
        <taxon>Bacteria</taxon>
        <taxon>Pseudomonadati</taxon>
        <taxon>Pseudomonadota</taxon>
        <taxon>Gammaproteobacteria</taxon>
        <taxon>Moraxellales</taxon>
        <taxon>Moraxellaceae</taxon>
        <taxon>Acinetobacter</taxon>
    </lineage>
</organism>
<sequence>MLKKSLCVIALAAVSLPSFAANTIIEMKTSSGNIEIELFNDKAPISAKNFESYVKSNFYKDTIFHRVIPGFMVQGGGFDVNMQEKANTKAPIKNESSNGLQNKRGTLAMARTNQPDSARAQFFVNLVDNDFLDRSARNAGYAVFGKVTKGMDIVDQIAKVPTRNYGMHQNVPVKPIKINSVNIKAPVVKN</sequence>
<evidence type="ECO:0000256" key="4">
    <source>
        <dbReference type="RuleBase" id="RU363019"/>
    </source>
</evidence>
<dbReference type="InterPro" id="IPR029000">
    <property type="entry name" value="Cyclophilin-like_dom_sf"/>
</dbReference>
<dbReference type="InterPro" id="IPR044665">
    <property type="entry name" value="E_coli_cyclophilin_A-like"/>
</dbReference>
<dbReference type="InterPro" id="IPR020892">
    <property type="entry name" value="Cyclophilin-type_PPIase_CS"/>
</dbReference>
<dbReference type="PROSITE" id="PS50072">
    <property type="entry name" value="CSA_PPIASE_2"/>
    <property type="match status" value="1"/>
</dbReference>
<dbReference type="EC" id="5.2.1.8" evidence="4"/>
<comment type="catalytic activity">
    <reaction evidence="4">
        <text>[protein]-peptidylproline (omega=180) = [protein]-peptidylproline (omega=0)</text>
        <dbReference type="Rhea" id="RHEA:16237"/>
        <dbReference type="Rhea" id="RHEA-COMP:10747"/>
        <dbReference type="Rhea" id="RHEA-COMP:10748"/>
        <dbReference type="ChEBI" id="CHEBI:83833"/>
        <dbReference type="ChEBI" id="CHEBI:83834"/>
        <dbReference type="EC" id="5.2.1.8"/>
    </reaction>
</comment>
<dbReference type="GO" id="GO:0003755">
    <property type="term" value="F:peptidyl-prolyl cis-trans isomerase activity"/>
    <property type="evidence" value="ECO:0007669"/>
    <property type="project" value="UniProtKB-UniRule"/>
</dbReference>
<keyword evidence="2 4" id="KW-0697">Rotamase</keyword>
<evidence type="ECO:0000259" key="5">
    <source>
        <dbReference type="PROSITE" id="PS50072"/>
    </source>
</evidence>
<comment type="caution">
    <text evidence="6">The sequence shown here is derived from an EMBL/GenBank/DDBJ whole genome shotgun (WGS) entry which is preliminary data.</text>
</comment>
<keyword evidence="3 4" id="KW-0413">Isomerase</keyword>
<feature type="signal peptide" evidence="4">
    <location>
        <begin position="1"/>
        <end position="20"/>
    </location>
</feature>
<keyword evidence="4" id="KW-0732">Signal</keyword>
<comment type="similarity">
    <text evidence="1 4">Belongs to the cyclophilin-type PPIase family.</text>
</comment>